<dbReference type="Proteomes" id="UP000190911">
    <property type="component" value="Chromosome I"/>
</dbReference>
<dbReference type="EMBL" id="LT670847">
    <property type="protein sequence ID" value="SHL94112.1"/>
    <property type="molecule type" value="Genomic_DNA"/>
</dbReference>
<evidence type="ECO:0000313" key="1">
    <source>
        <dbReference type="EMBL" id="SHL94112.1"/>
    </source>
</evidence>
<dbReference type="InParanoid" id="A0A1M7EQM1"/>
<keyword evidence="2" id="KW-1185">Reference proteome</keyword>
<organism evidence="1 2">
    <name type="scientific">Vreelandella subglaciescola</name>
    <dbReference type="NCBI Taxonomy" id="29571"/>
    <lineage>
        <taxon>Bacteria</taxon>
        <taxon>Pseudomonadati</taxon>
        <taxon>Pseudomonadota</taxon>
        <taxon>Gammaproteobacteria</taxon>
        <taxon>Oceanospirillales</taxon>
        <taxon>Halomonadaceae</taxon>
        <taxon>Vreelandella</taxon>
    </lineage>
</organism>
<sequence length="124" mass="14240">MTLEVRSVDKLKGETPLTKLRHLYKTVCRRNLPVHLVENGLLITPAVLNELMRFDAQAFDHWKDCPGRRIMLKLRKSRENGPCRSSVGDSFREETKGLETAIVLFFLLVRGESVDTNDPDFLEV</sequence>
<dbReference type="AlphaFoldDB" id="A0A1M7EQM1"/>
<reference evidence="1 2" key="1">
    <citation type="submission" date="2016-11" db="EMBL/GenBank/DDBJ databases">
        <authorList>
            <person name="Jaros S."/>
            <person name="Januszkiewicz K."/>
            <person name="Wedrychowicz H."/>
        </authorList>
    </citation>
    <scope>NUCLEOTIDE SEQUENCE [LARGE SCALE GENOMIC DNA]</scope>
    <source>
        <strain evidence="1 2">ACAM 12</strain>
    </source>
</reference>
<dbReference type="RefSeq" id="WP_079550831.1">
    <property type="nucleotide sequence ID" value="NZ_LT670847.1"/>
</dbReference>
<name>A0A1M7EQM1_9GAMM</name>
<dbReference type="OrthoDB" id="9982939at2"/>
<proteinExistence type="predicted"/>
<protein>
    <submittedName>
        <fullName evidence="1">Uncharacterized protein</fullName>
    </submittedName>
</protein>
<gene>
    <name evidence="1" type="ORF">SAMN05878437_0376</name>
</gene>
<evidence type="ECO:0000313" key="2">
    <source>
        <dbReference type="Proteomes" id="UP000190911"/>
    </source>
</evidence>
<accession>A0A1M7EQM1</accession>
<dbReference type="STRING" id="29571.SAMN05878437_0376"/>